<name>A0A9W9LPB7_9EURO</name>
<accession>A0A9W9LPB7</accession>
<feature type="signal peptide" evidence="11">
    <location>
        <begin position="1"/>
        <end position="17"/>
    </location>
</feature>
<evidence type="ECO:0000256" key="7">
    <source>
        <dbReference type="ARBA" id="ARBA00023180"/>
    </source>
</evidence>
<dbReference type="Gene3D" id="2.60.40.1120">
    <property type="entry name" value="Carboxypeptidase-like, regulatory domain"/>
    <property type="match status" value="1"/>
</dbReference>
<dbReference type="GO" id="GO:0000272">
    <property type="term" value="P:polysaccharide catabolic process"/>
    <property type="evidence" value="ECO:0007669"/>
    <property type="project" value="UniProtKB-KW"/>
</dbReference>
<evidence type="ECO:0000259" key="13">
    <source>
        <dbReference type="Pfam" id="PF14686"/>
    </source>
</evidence>
<dbReference type="EMBL" id="JAPQKN010000003">
    <property type="protein sequence ID" value="KAJ5167558.1"/>
    <property type="molecule type" value="Genomic_DNA"/>
</dbReference>
<evidence type="ECO:0000256" key="9">
    <source>
        <dbReference type="ARBA" id="ARBA00023277"/>
    </source>
</evidence>
<evidence type="ECO:0000256" key="5">
    <source>
        <dbReference type="ARBA" id="ARBA00022525"/>
    </source>
</evidence>
<dbReference type="Gene3D" id="2.70.98.10">
    <property type="match status" value="1"/>
</dbReference>
<dbReference type="Pfam" id="PF14683">
    <property type="entry name" value="CBM-like"/>
    <property type="match status" value="1"/>
</dbReference>
<keyword evidence="6 11" id="KW-0732">Signal</keyword>
<dbReference type="PANTHER" id="PTHR32018">
    <property type="entry name" value="RHAMNOGALACTURONATE LYASE FAMILY PROTEIN"/>
    <property type="match status" value="1"/>
</dbReference>
<keyword evidence="8" id="KW-0456">Lyase</keyword>
<dbReference type="InterPro" id="IPR051850">
    <property type="entry name" value="Polysacch_Lyase_4"/>
</dbReference>
<evidence type="ECO:0000313" key="15">
    <source>
        <dbReference type="Proteomes" id="UP001149163"/>
    </source>
</evidence>
<dbReference type="RefSeq" id="XP_056544019.1">
    <property type="nucleotide sequence ID" value="XM_056688464.1"/>
</dbReference>
<keyword evidence="7" id="KW-0325">Glycoprotein</keyword>
<gene>
    <name evidence="14" type="ORF">N7482_006339</name>
</gene>
<keyword evidence="5" id="KW-0964">Secreted</keyword>
<comment type="similarity">
    <text evidence="3">Belongs to the polysaccharide lyase 4 family.</text>
</comment>
<organism evidence="14 15">
    <name type="scientific">Penicillium canariense</name>
    <dbReference type="NCBI Taxonomy" id="189055"/>
    <lineage>
        <taxon>Eukaryota</taxon>
        <taxon>Fungi</taxon>
        <taxon>Dikarya</taxon>
        <taxon>Ascomycota</taxon>
        <taxon>Pezizomycotina</taxon>
        <taxon>Eurotiomycetes</taxon>
        <taxon>Eurotiomycetidae</taxon>
        <taxon>Eurotiales</taxon>
        <taxon>Aspergillaceae</taxon>
        <taxon>Penicillium</taxon>
    </lineage>
</organism>
<feature type="domain" description="Rhamnogalacturonan lyase" evidence="13">
    <location>
        <begin position="354"/>
        <end position="429"/>
    </location>
</feature>
<evidence type="ECO:0000256" key="3">
    <source>
        <dbReference type="ARBA" id="ARBA00010418"/>
    </source>
</evidence>
<dbReference type="InterPro" id="IPR029411">
    <property type="entry name" value="RG-lyase_III"/>
</dbReference>
<feature type="domain" description="Rhamnogalacturonan lyase" evidence="12">
    <location>
        <begin position="443"/>
        <end position="657"/>
    </location>
</feature>
<dbReference type="OrthoDB" id="2130367at2759"/>
<dbReference type="Pfam" id="PF14686">
    <property type="entry name" value="fn3_3"/>
    <property type="match status" value="1"/>
</dbReference>
<evidence type="ECO:0000256" key="1">
    <source>
        <dbReference type="ARBA" id="ARBA00001324"/>
    </source>
</evidence>
<feature type="chain" id="PRO_5040735758" description="rhamnogalacturonan endolyase" evidence="11">
    <location>
        <begin position="18"/>
        <end position="660"/>
    </location>
</feature>
<dbReference type="Gene3D" id="2.60.120.260">
    <property type="entry name" value="Galactose-binding domain-like"/>
    <property type="match status" value="1"/>
</dbReference>
<dbReference type="AlphaFoldDB" id="A0A9W9LPB7"/>
<reference evidence="14" key="2">
    <citation type="journal article" date="2023" name="IMA Fungus">
        <title>Comparative genomic study of the Penicillium genus elucidates a diverse pangenome and 15 lateral gene transfer events.</title>
        <authorList>
            <person name="Petersen C."/>
            <person name="Sorensen T."/>
            <person name="Nielsen M.R."/>
            <person name="Sondergaard T.E."/>
            <person name="Sorensen J.L."/>
            <person name="Fitzpatrick D.A."/>
            <person name="Frisvad J.C."/>
            <person name="Nielsen K.L."/>
        </authorList>
    </citation>
    <scope>NUCLEOTIDE SEQUENCE</scope>
    <source>
        <strain evidence="14">IBT 26290</strain>
    </source>
</reference>
<dbReference type="EC" id="4.2.2.23" evidence="4"/>
<dbReference type="PANTHER" id="PTHR32018:SF9">
    <property type="entry name" value="RHAMNOGALACTURONATE LYASE B"/>
    <property type="match status" value="1"/>
</dbReference>
<keyword evidence="9" id="KW-0119">Carbohydrate metabolism</keyword>
<dbReference type="InterPro" id="IPR014718">
    <property type="entry name" value="GH-type_carb-bd"/>
</dbReference>
<dbReference type="SUPFAM" id="SSF49452">
    <property type="entry name" value="Starch-binding domain-like"/>
    <property type="match status" value="1"/>
</dbReference>
<sequence length="660" mass="73276">MATFLTWFVTGLTLASAALHVSQNDSTIILSNNRLTAVLQKDAGQVVDLFLDGQDLLGPQSGSSGIGPYLDCYCIPSGFYTAGATTPTMQVVQGEDATGTEYAGMILTDTYTPTGQEFQQYWFLRDGETGLHMFTRLAYHNETTPFLRNLQELRTLFRPNTDLWTHLTSSEVQTAPLPSKDAVKHEVVVQDATWTLNNTPTDAYYTQFADYFTKYTFSNPWRNNSVHGLYADGSTSSGTTFGAWLVMNTKDTYYGGPIHSDLTVDGIVYNYLVSNHHGEGTPNITNGFDRTFGPQYYFFNGGKGSQSLSELRAEAEELANPAWNAAFYDSIAKHVVGYAPSGQRGSVRGKVKLPKGAARPIAILTANGVYFQDNSAVSDSYQYWIDIESDGSFTMGHVKAGKYRLTIYAEGIFGDFIRDDIVVHAGKQTIFRDTWEEESFGTEIWRLGIPDKSSGEFRHGNARDTTHPLHPPEYLIYWGAYDWSMDFPQGINYTIGTSSPAADWNTVHWSVFGPTPSNSHVEYNTTHDWNIHFALDATALHQRKTASLTVQLAGAKTAAGNTDVWNVNEMYNNLSLQSYINDHPDPLTLVIGFNQSSSCIVRSAVSCYQISSRMTFPANWLHAGDNVLRLHLPYNATDVETAVLPGTVYVQYDALRLEVK</sequence>
<comment type="subcellular location">
    <subcellularLocation>
        <location evidence="2">Secreted</location>
    </subcellularLocation>
</comment>
<comment type="catalytic activity">
    <reaction evidence="1">
        <text>Endotype eliminative cleavage of L-alpha-rhamnopyranosyl-(1-&gt;4)-alpha-D-galactopyranosyluronic acid bonds of rhamnogalacturonan I domains in ramified hairy regions of pectin leaving L-rhamnopyranose at the reducing end and 4-deoxy-4,5-unsaturated D-galactopyranosyluronic acid at the non-reducing end.</text>
        <dbReference type="EC" id="4.2.2.23"/>
    </reaction>
</comment>
<dbReference type="SUPFAM" id="SSF49785">
    <property type="entry name" value="Galactose-binding domain-like"/>
    <property type="match status" value="1"/>
</dbReference>
<evidence type="ECO:0000313" key="14">
    <source>
        <dbReference type="EMBL" id="KAJ5167558.1"/>
    </source>
</evidence>
<dbReference type="Proteomes" id="UP001149163">
    <property type="component" value="Unassembled WGS sequence"/>
</dbReference>
<reference evidence="14" key="1">
    <citation type="submission" date="2022-11" db="EMBL/GenBank/DDBJ databases">
        <authorList>
            <person name="Petersen C."/>
        </authorList>
    </citation>
    <scope>NUCLEOTIDE SEQUENCE</scope>
    <source>
        <strain evidence="14">IBT 26290</strain>
    </source>
</reference>
<proteinExistence type="inferred from homology"/>
<dbReference type="GeneID" id="81427640"/>
<evidence type="ECO:0000256" key="10">
    <source>
        <dbReference type="ARBA" id="ARBA00023326"/>
    </source>
</evidence>
<dbReference type="InterPro" id="IPR029413">
    <property type="entry name" value="RG-lyase_II"/>
</dbReference>
<dbReference type="GO" id="GO:0102210">
    <property type="term" value="F:rhamnogalacturonan endolyase activity"/>
    <property type="evidence" value="ECO:0007669"/>
    <property type="project" value="UniProtKB-EC"/>
</dbReference>
<evidence type="ECO:0000259" key="12">
    <source>
        <dbReference type="Pfam" id="PF14683"/>
    </source>
</evidence>
<evidence type="ECO:0000256" key="8">
    <source>
        <dbReference type="ARBA" id="ARBA00023239"/>
    </source>
</evidence>
<dbReference type="SUPFAM" id="SSF74650">
    <property type="entry name" value="Galactose mutarotase-like"/>
    <property type="match status" value="1"/>
</dbReference>
<evidence type="ECO:0000256" key="2">
    <source>
        <dbReference type="ARBA" id="ARBA00004613"/>
    </source>
</evidence>
<evidence type="ECO:0000256" key="6">
    <source>
        <dbReference type="ARBA" id="ARBA00022729"/>
    </source>
</evidence>
<comment type="caution">
    <text evidence="14">The sequence shown here is derived from an EMBL/GenBank/DDBJ whole genome shotgun (WGS) entry which is preliminary data.</text>
</comment>
<protein>
    <recommendedName>
        <fullName evidence="4">rhamnogalacturonan endolyase</fullName>
        <ecNumber evidence="4">4.2.2.23</ecNumber>
    </recommendedName>
</protein>
<evidence type="ECO:0000256" key="4">
    <source>
        <dbReference type="ARBA" id="ARBA00012437"/>
    </source>
</evidence>
<dbReference type="InterPro" id="IPR013784">
    <property type="entry name" value="Carb-bd-like_fold"/>
</dbReference>
<dbReference type="CDD" id="cd10317">
    <property type="entry name" value="RGL4_C"/>
    <property type="match status" value="1"/>
</dbReference>
<dbReference type="CDD" id="cd10320">
    <property type="entry name" value="RGL4_N"/>
    <property type="match status" value="1"/>
</dbReference>
<dbReference type="GO" id="GO:0005576">
    <property type="term" value="C:extracellular region"/>
    <property type="evidence" value="ECO:0007669"/>
    <property type="project" value="UniProtKB-SubCell"/>
</dbReference>
<evidence type="ECO:0000256" key="11">
    <source>
        <dbReference type="SAM" id="SignalP"/>
    </source>
</evidence>
<dbReference type="CDD" id="cd10316">
    <property type="entry name" value="RGL4_M"/>
    <property type="match status" value="1"/>
</dbReference>
<keyword evidence="15" id="KW-1185">Reference proteome</keyword>
<dbReference type="InterPro" id="IPR008979">
    <property type="entry name" value="Galactose-bd-like_sf"/>
</dbReference>
<dbReference type="GO" id="GO:0030246">
    <property type="term" value="F:carbohydrate binding"/>
    <property type="evidence" value="ECO:0007669"/>
    <property type="project" value="InterPro"/>
</dbReference>
<keyword evidence="10" id="KW-0624">Polysaccharide degradation</keyword>
<dbReference type="InterPro" id="IPR011013">
    <property type="entry name" value="Gal_mutarotase_sf_dom"/>
</dbReference>